<name>A0A1A6C039_9GAMM</name>
<dbReference type="AlphaFoldDB" id="A0A1A6C039"/>
<sequence length="310" mass="35164">MSVDAWLKVETNPRQRETERHALSALRAHLGQPSPVHARVSAAQLPDGRMIKLDGHSRAYLWERGLLEAPERVSVDVYRVPSIDVAKNLYTHFDNPRQMETGRDQIYGARREHDVPAESACIRYLYVSSLRMADGFVLRRLNGSYHKAEVYDIMARWKPIVEVVDAVRYPCTNAAMQTALFLTWLVYGGTRVQHQMADFWAQFYRGDKSSDAGQWLPSEALRFRIAQEKHMGGGGKTNERWLAYALDALARHLAGKTYRGKTEPVGLALPAGLSPFNACMSWLNGADVLLPEHWDDLKRRVFEAGVPVFE</sequence>
<protein>
    <submittedName>
        <fullName evidence="1">Uncharacterized protein</fullName>
    </submittedName>
</protein>
<gene>
    <name evidence="1" type="ORF">Thpro_022174</name>
</gene>
<proteinExistence type="predicted"/>
<comment type="caution">
    <text evidence="1">The sequence shown here is derived from an EMBL/GenBank/DDBJ whole genome shotgun (WGS) entry which is preliminary data.</text>
</comment>
<keyword evidence="2" id="KW-1185">Reference proteome</keyword>
<dbReference type="Proteomes" id="UP000029273">
    <property type="component" value="Unassembled WGS sequence"/>
</dbReference>
<reference evidence="1 2" key="1">
    <citation type="journal article" date="2014" name="Genome Announc.">
        <title>Draft Genome Sequence of the Iron-Oxidizing, Acidophilic, and Halotolerant 'Thiobacillus prosperus' Type Strain DSM 5130.</title>
        <authorList>
            <person name="Ossandon F.J."/>
            <person name="Cardenas J.P."/>
            <person name="Corbett M."/>
            <person name="Quatrini R."/>
            <person name="Holmes D.S."/>
            <person name="Watkin E."/>
        </authorList>
    </citation>
    <scope>NUCLEOTIDE SEQUENCE [LARGE SCALE GENOMIC DNA]</scope>
    <source>
        <strain evidence="1 2">DSM 5130</strain>
    </source>
</reference>
<accession>A0A1A6C039</accession>
<evidence type="ECO:0000313" key="1">
    <source>
        <dbReference type="EMBL" id="OBS07924.1"/>
    </source>
</evidence>
<organism evidence="1 2">
    <name type="scientific">Acidihalobacter prosperus</name>
    <dbReference type="NCBI Taxonomy" id="160660"/>
    <lineage>
        <taxon>Bacteria</taxon>
        <taxon>Pseudomonadati</taxon>
        <taxon>Pseudomonadota</taxon>
        <taxon>Gammaproteobacteria</taxon>
        <taxon>Chromatiales</taxon>
        <taxon>Ectothiorhodospiraceae</taxon>
        <taxon>Acidihalobacter</taxon>
    </lineage>
</organism>
<dbReference type="EMBL" id="JQSG02000006">
    <property type="protein sequence ID" value="OBS07924.1"/>
    <property type="molecule type" value="Genomic_DNA"/>
</dbReference>
<evidence type="ECO:0000313" key="2">
    <source>
        <dbReference type="Proteomes" id="UP000029273"/>
    </source>
</evidence>